<dbReference type="Proteomes" id="UP000029078">
    <property type="component" value="Unassembled WGS sequence"/>
</dbReference>
<comment type="caution">
    <text evidence="2">The sequence shown here is derived from an EMBL/GenBank/DDBJ whole genome shotgun (WGS) entry which is preliminary data.</text>
</comment>
<sequence>MSLAETHRYDDIIDLPHHRSKTHAHMSMHNRAAQFMPFAALTGYDDIIKRTEQASGEAVERANTPVDLSDGYLPA</sequence>
<name>A0A087D1T1_BIFRU</name>
<organism evidence="2 3">
    <name type="scientific">Bifidobacterium ruminantium</name>
    <dbReference type="NCBI Taxonomy" id="78346"/>
    <lineage>
        <taxon>Bacteria</taxon>
        <taxon>Bacillati</taxon>
        <taxon>Actinomycetota</taxon>
        <taxon>Actinomycetes</taxon>
        <taxon>Bifidobacteriales</taxon>
        <taxon>Bifidobacteriaceae</taxon>
        <taxon>Bifidobacterium</taxon>
    </lineage>
</organism>
<accession>A0A087D1T1</accession>
<feature type="region of interest" description="Disordered" evidence="1">
    <location>
        <begin position="55"/>
        <end position="75"/>
    </location>
</feature>
<evidence type="ECO:0000313" key="3">
    <source>
        <dbReference type="Proteomes" id="UP000029078"/>
    </source>
</evidence>
<dbReference type="AlphaFoldDB" id="A0A087D1T1"/>
<dbReference type="eggNOG" id="ENOG5033MZC">
    <property type="taxonomic scope" value="Bacteria"/>
</dbReference>
<proteinExistence type="predicted"/>
<dbReference type="RefSeq" id="WP_026646360.1">
    <property type="nucleotide sequence ID" value="NZ_CASFAE010000001.1"/>
</dbReference>
<evidence type="ECO:0000256" key="1">
    <source>
        <dbReference type="SAM" id="MobiDB-lite"/>
    </source>
</evidence>
<reference evidence="2 3" key="1">
    <citation type="submission" date="2014-03" db="EMBL/GenBank/DDBJ databases">
        <title>Genomics of Bifidobacteria.</title>
        <authorList>
            <person name="Ventura M."/>
            <person name="Milani C."/>
            <person name="Lugli G.A."/>
        </authorList>
    </citation>
    <scope>NUCLEOTIDE SEQUENCE [LARGE SCALE GENOMIC DNA]</scope>
    <source>
        <strain evidence="2 3">LMG 21811</strain>
    </source>
</reference>
<gene>
    <name evidence="2" type="ORF">BRUM_1264</name>
</gene>
<evidence type="ECO:0000313" key="2">
    <source>
        <dbReference type="EMBL" id="KFI89481.1"/>
    </source>
</evidence>
<dbReference type="STRING" id="78346.BRUM_1264"/>
<protein>
    <submittedName>
        <fullName evidence="2">Uncharacterized protein</fullName>
    </submittedName>
</protein>
<dbReference type="EMBL" id="JGZL01000008">
    <property type="protein sequence ID" value="KFI89481.1"/>
    <property type="molecule type" value="Genomic_DNA"/>
</dbReference>
<keyword evidence="3" id="KW-1185">Reference proteome</keyword>